<reference evidence="2" key="1">
    <citation type="journal article" date="2019" name="Int. J. Syst. Evol. Microbiol.">
        <title>The Global Catalogue of Microorganisms (GCM) 10K type strain sequencing project: providing services to taxonomists for standard genome sequencing and annotation.</title>
        <authorList>
            <consortium name="The Broad Institute Genomics Platform"/>
            <consortium name="The Broad Institute Genome Sequencing Center for Infectious Disease"/>
            <person name="Wu L."/>
            <person name="Ma J."/>
        </authorList>
    </citation>
    <scope>NUCLEOTIDE SEQUENCE [LARGE SCALE GENOMIC DNA]</scope>
    <source>
        <strain evidence="2">JCM 17906</strain>
    </source>
</reference>
<name>A0ABP8RX81_9PSEU</name>
<dbReference type="InterPro" id="IPR021491">
    <property type="entry name" value="DUF3145"/>
</dbReference>
<comment type="caution">
    <text evidence="1">The sequence shown here is derived from an EMBL/GenBank/DDBJ whole genome shotgun (WGS) entry which is preliminary data.</text>
</comment>
<dbReference type="Proteomes" id="UP001501598">
    <property type="component" value="Unassembled WGS sequence"/>
</dbReference>
<sequence>MSGVLGTRVSLHWSAQPAVPGQMRAEFSWSGPVGSGGALAGALRAWPMLRFEVTEEASSGVDGQRFCHVPGLGLWTGRMSANGDVMLGEDQIRTLMAEGPAGTLQQRLSHALGEAWDEELESCRYAGDGAPVTWLHQVG</sequence>
<evidence type="ECO:0000313" key="2">
    <source>
        <dbReference type="Proteomes" id="UP001501598"/>
    </source>
</evidence>
<protein>
    <submittedName>
        <fullName evidence="1">DUF3145 domain-containing protein</fullName>
    </submittedName>
</protein>
<dbReference type="Pfam" id="PF11343">
    <property type="entry name" value="DUF3145"/>
    <property type="match status" value="1"/>
</dbReference>
<gene>
    <name evidence="1" type="ORF">GCM10023175_46040</name>
</gene>
<keyword evidence="2" id="KW-1185">Reference proteome</keyword>
<organism evidence="1 2">
    <name type="scientific">Pseudonocardia xishanensis</name>
    <dbReference type="NCBI Taxonomy" id="630995"/>
    <lineage>
        <taxon>Bacteria</taxon>
        <taxon>Bacillati</taxon>
        <taxon>Actinomycetota</taxon>
        <taxon>Actinomycetes</taxon>
        <taxon>Pseudonocardiales</taxon>
        <taxon>Pseudonocardiaceae</taxon>
        <taxon>Pseudonocardia</taxon>
    </lineage>
</organism>
<proteinExistence type="predicted"/>
<accession>A0ABP8RX81</accession>
<evidence type="ECO:0000313" key="1">
    <source>
        <dbReference type="EMBL" id="GAA4552380.1"/>
    </source>
</evidence>
<dbReference type="EMBL" id="BAABGT010000072">
    <property type="protein sequence ID" value="GAA4552380.1"/>
    <property type="molecule type" value="Genomic_DNA"/>
</dbReference>